<evidence type="ECO:0000313" key="2">
    <source>
        <dbReference type="Proteomes" id="UP000702544"/>
    </source>
</evidence>
<dbReference type="EMBL" id="JAACAK010000130">
    <property type="protein sequence ID" value="NIR76520.1"/>
    <property type="molecule type" value="Genomic_DNA"/>
</dbReference>
<protein>
    <submittedName>
        <fullName evidence="1">Phenylacetic acid degradation b</fullName>
    </submittedName>
</protein>
<dbReference type="AlphaFoldDB" id="A0AAE4Z9Z8"/>
<organism evidence="1 2">
    <name type="scientific">Candidatus Kutchimonas denitrificans</name>
    <dbReference type="NCBI Taxonomy" id="3056748"/>
    <lineage>
        <taxon>Bacteria</taxon>
        <taxon>Pseudomonadati</taxon>
        <taxon>Gemmatimonadota</taxon>
        <taxon>Gemmatimonadia</taxon>
        <taxon>Candidatus Palauibacterales</taxon>
        <taxon>Candidatus Palauibacteraceae</taxon>
        <taxon>Candidatus Kutchimonas</taxon>
    </lineage>
</organism>
<proteinExistence type="predicted"/>
<name>A0AAE4Z9Z8_9BACT</name>
<evidence type="ECO:0000313" key="1">
    <source>
        <dbReference type="EMBL" id="NIR76520.1"/>
    </source>
</evidence>
<dbReference type="Gene3D" id="3.10.20.520">
    <property type="entry name" value="Phenylacetic acid degradation B"/>
    <property type="match status" value="1"/>
</dbReference>
<reference evidence="1 2" key="1">
    <citation type="submission" date="2020-01" db="EMBL/GenBank/DDBJ databases">
        <title>Genomes assembled from Gulf of Kutch pelagic sediment metagenomes.</title>
        <authorList>
            <person name="Chandrashekar M."/>
            <person name="Mahajan M.S."/>
            <person name="Dave K.J."/>
            <person name="Vatsa P."/>
            <person name="Nathani N.M."/>
        </authorList>
    </citation>
    <scope>NUCLEOTIDE SEQUENCE [LARGE SCALE GENOMIC DNA]</scope>
    <source>
        <strain evidence="1">KS3-K002</strain>
    </source>
</reference>
<dbReference type="Proteomes" id="UP000702544">
    <property type="component" value="Unassembled WGS sequence"/>
</dbReference>
<accession>A0AAE4Z9Z8</accession>
<dbReference type="InterPro" id="IPR038693">
    <property type="entry name" value="PaaB_sf"/>
</dbReference>
<comment type="caution">
    <text evidence="1">The sequence shown here is derived from an EMBL/GenBank/DDBJ whole genome shotgun (WGS) entry which is preliminary data.</text>
</comment>
<sequence length="77" mass="8999">MAERVYIVLARKNREDPLHHIGSVHASDPELARVYAWKTYDEERWFEMVVAPRDAFHPVNRAEAPFDIRPETPEPTA</sequence>
<gene>
    <name evidence="1" type="ORF">GWO12_15680</name>
</gene>